<accession>W2S2K6</accession>
<evidence type="ECO:0000256" key="10">
    <source>
        <dbReference type="ARBA" id="ARBA00033064"/>
    </source>
</evidence>
<dbReference type="OrthoDB" id="564646at2759"/>
<dbReference type="Proteomes" id="UP000030752">
    <property type="component" value="Unassembled WGS sequence"/>
</dbReference>
<keyword evidence="8" id="KW-0627">Porphyrin biosynthesis</keyword>
<dbReference type="PANTHER" id="PTHR11557">
    <property type="entry name" value="PORPHOBILINOGEN DEAMINASE"/>
    <property type="match status" value="1"/>
</dbReference>
<dbReference type="EMBL" id="KB822719">
    <property type="protein sequence ID" value="ETN42199.1"/>
    <property type="molecule type" value="Genomic_DNA"/>
</dbReference>
<sequence>MNLIHTASGRNVPRLQDFNAEISTFAVGTRKSKLALKQTELAVEALTAAWPDYQYDVKARDTAAGDIDKITPFRDMPVKNLWTHELEALLLEKKLDILIHSLKDVPTQLPPGCEIGAVLEREDPRDAFVLKAGKPHCNIQDLPAGAVVGTSSIRRGAQLALKFPHLVIEDMRGNINTRLNKLDAEDSKFDALILAAAGLLRIDLGDRISQYLDSENGGMLYAVGQGAIGIENRCNDLDVKTQINRINHLRTFLATNAERALLRYLEGGCSAPLGVETRWCTTSLLELKAIVVSTDGQQSVEVAIAKEIASVEDADAFGTEVAQELLSKGADKILAEIKAKKPTTVTDLEEK</sequence>
<reference evidence="13 14" key="1">
    <citation type="submission" date="2013-03" db="EMBL/GenBank/DDBJ databases">
        <title>The Genome Sequence of Phialophora europaea CBS 101466.</title>
        <authorList>
            <consortium name="The Broad Institute Genomics Platform"/>
            <person name="Cuomo C."/>
            <person name="de Hoog S."/>
            <person name="Gorbushina A."/>
            <person name="Walker B."/>
            <person name="Young S.K."/>
            <person name="Zeng Q."/>
            <person name="Gargeya S."/>
            <person name="Fitzgerald M."/>
            <person name="Haas B."/>
            <person name="Abouelleil A."/>
            <person name="Allen A.W."/>
            <person name="Alvarado L."/>
            <person name="Arachchi H.M."/>
            <person name="Berlin A.M."/>
            <person name="Chapman S.B."/>
            <person name="Gainer-Dewar J."/>
            <person name="Goldberg J."/>
            <person name="Griggs A."/>
            <person name="Gujja S."/>
            <person name="Hansen M."/>
            <person name="Howarth C."/>
            <person name="Imamovic A."/>
            <person name="Ireland A."/>
            <person name="Larimer J."/>
            <person name="McCowan C."/>
            <person name="Murphy C."/>
            <person name="Pearson M."/>
            <person name="Poon T.W."/>
            <person name="Priest M."/>
            <person name="Roberts A."/>
            <person name="Saif S."/>
            <person name="Shea T."/>
            <person name="Sisk P."/>
            <person name="Sykes S."/>
            <person name="Wortman J."/>
            <person name="Nusbaum C."/>
            <person name="Birren B."/>
        </authorList>
    </citation>
    <scope>NUCLEOTIDE SEQUENCE [LARGE SCALE GENOMIC DNA]</scope>
    <source>
        <strain evidence="13 14">CBS 101466</strain>
    </source>
</reference>
<evidence type="ECO:0000313" key="13">
    <source>
        <dbReference type="EMBL" id="ETN42199.1"/>
    </source>
</evidence>
<dbReference type="PRINTS" id="PR00151">
    <property type="entry name" value="PORPHBDMNASE"/>
</dbReference>
<evidence type="ECO:0000256" key="8">
    <source>
        <dbReference type="ARBA" id="ARBA00023244"/>
    </source>
</evidence>
<evidence type="ECO:0000256" key="2">
    <source>
        <dbReference type="ARBA" id="ARBA00004735"/>
    </source>
</evidence>
<dbReference type="STRING" id="1220924.W2S2K6"/>
<keyword evidence="14" id="KW-1185">Reference proteome</keyword>
<feature type="domain" description="Porphobilinogen deaminase C-terminal" evidence="12">
    <location>
        <begin position="253"/>
        <end position="326"/>
    </location>
</feature>
<dbReference type="HOGENOM" id="CLU_019704_0_2_1"/>
<dbReference type="PANTHER" id="PTHR11557:SF0">
    <property type="entry name" value="PORPHOBILINOGEN DEAMINASE"/>
    <property type="match status" value="1"/>
</dbReference>
<dbReference type="AlphaFoldDB" id="W2S2K6"/>
<proteinExistence type="inferred from homology"/>
<evidence type="ECO:0000256" key="5">
    <source>
        <dbReference type="ARBA" id="ARBA00016519"/>
    </source>
</evidence>
<dbReference type="PIRSF" id="PIRSF001438">
    <property type="entry name" value="4pyrrol_synth_OHMeBilane_synth"/>
    <property type="match status" value="1"/>
</dbReference>
<dbReference type="InParanoid" id="W2S2K6"/>
<keyword evidence="6" id="KW-0808">Transferase</keyword>
<dbReference type="SUPFAM" id="SSF54782">
    <property type="entry name" value="Porphobilinogen deaminase (hydroxymethylbilane synthase), C-terminal domain"/>
    <property type="match status" value="1"/>
</dbReference>
<comment type="similarity">
    <text evidence="3">Belongs to the HMBS family.</text>
</comment>
<dbReference type="FunCoup" id="W2S2K6">
    <property type="interactions" value="651"/>
</dbReference>
<dbReference type="SUPFAM" id="SSF53850">
    <property type="entry name" value="Periplasmic binding protein-like II"/>
    <property type="match status" value="1"/>
</dbReference>
<dbReference type="NCBIfam" id="TIGR00212">
    <property type="entry name" value="hemC"/>
    <property type="match status" value="1"/>
</dbReference>
<dbReference type="Pfam" id="PF01379">
    <property type="entry name" value="Porphobil_deam"/>
    <property type="match status" value="1"/>
</dbReference>
<keyword evidence="7" id="KW-0350">Heme biosynthesis</keyword>
<organism evidence="13 14">
    <name type="scientific">Cyphellophora europaea (strain CBS 101466)</name>
    <name type="common">Phialophora europaea</name>
    <dbReference type="NCBI Taxonomy" id="1220924"/>
    <lineage>
        <taxon>Eukaryota</taxon>
        <taxon>Fungi</taxon>
        <taxon>Dikarya</taxon>
        <taxon>Ascomycota</taxon>
        <taxon>Pezizomycotina</taxon>
        <taxon>Eurotiomycetes</taxon>
        <taxon>Chaetothyriomycetidae</taxon>
        <taxon>Chaetothyriales</taxon>
        <taxon>Cyphellophoraceae</taxon>
        <taxon>Cyphellophora</taxon>
    </lineage>
</organism>
<dbReference type="InterPro" id="IPR036803">
    <property type="entry name" value="Porphobilinogen_deaminase_C_sf"/>
</dbReference>
<dbReference type="RefSeq" id="XP_008716708.1">
    <property type="nucleotide sequence ID" value="XM_008718486.1"/>
</dbReference>
<evidence type="ECO:0000259" key="11">
    <source>
        <dbReference type="Pfam" id="PF01379"/>
    </source>
</evidence>
<dbReference type="InterPro" id="IPR022418">
    <property type="entry name" value="Porphobilinogen_deaminase_C"/>
</dbReference>
<dbReference type="FunFam" id="3.30.160.40:FF:000002">
    <property type="entry name" value="Porphobilinogen deaminase"/>
    <property type="match status" value="1"/>
</dbReference>
<feature type="domain" description="Porphobilinogen deaminase N-terminal" evidence="11">
    <location>
        <begin position="26"/>
        <end position="240"/>
    </location>
</feature>
<dbReference type="VEuPathDB" id="FungiDB:HMPREF1541_04140"/>
<evidence type="ECO:0000256" key="6">
    <source>
        <dbReference type="ARBA" id="ARBA00022679"/>
    </source>
</evidence>
<evidence type="ECO:0000256" key="4">
    <source>
        <dbReference type="ARBA" id="ARBA00012655"/>
    </source>
</evidence>
<comment type="pathway">
    <text evidence="2">Porphyrin-containing compound metabolism; protoporphyrin-IX biosynthesis; coproporphyrinogen-III from 5-aminolevulinate: step 2/4.</text>
</comment>
<protein>
    <recommendedName>
        <fullName evidence="5">Porphobilinogen deaminase</fullName>
        <ecNumber evidence="4">2.5.1.61</ecNumber>
    </recommendedName>
    <alternativeName>
        <fullName evidence="10">Hydroxymethylbilane synthase</fullName>
    </alternativeName>
    <alternativeName>
        <fullName evidence="9">Pre-uroporphyrinogen synthase</fullName>
    </alternativeName>
</protein>
<name>W2S2K6_CYPE1</name>
<evidence type="ECO:0000256" key="7">
    <source>
        <dbReference type="ARBA" id="ARBA00023133"/>
    </source>
</evidence>
<dbReference type="Gene3D" id="3.30.160.40">
    <property type="entry name" value="Porphobilinogen deaminase, C-terminal domain"/>
    <property type="match status" value="1"/>
</dbReference>
<dbReference type="FunFam" id="3.40.190.10:FF:000005">
    <property type="entry name" value="Porphobilinogen deaminase"/>
    <property type="match status" value="1"/>
</dbReference>
<dbReference type="GO" id="GO:0005737">
    <property type="term" value="C:cytoplasm"/>
    <property type="evidence" value="ECO:0007669"/>
    <property type="project" value="TreeGrafter"/>
</dbReference>
<dbReference type="PROSITE" id="PS00533">
    <property type="entry name" value="PORPHOBILINOGEN_DEAM"/>
    <property type="match status" value="1"/>
</dbReference>
<dbReference type="UniPathway" id="UPA00251">
    <property type="reaction ID" value="UER00319"/>
</dbReference>
<dbReference type="Pfam" id="PF03900">
    <property type="entry name" value="Porphobil_deamC"/>
    <property type="match status" value="1"/>
</dbReference>
<dbReference type="InterPro" id="IPR022417">
    <property type="entry name" value="Porphobilin_deaminase_N"/>
</dbReference>
<evidence type="ECO:0000256" key="1">
    <source>
        <dbReference type="ARBA" id="ARBA00001916"/>
    </source>
</evidence>
<dbReference type="GeneID" id="19971479"/>
<dbReference type="GO" id="GO:0004418">
    <property type="term" value="F:hydroxymethylbilane synthase activity"/>
    <property type="evidence" value="ECO:0007669"/>
    <property type="project" value="UniProtKB-EC"/>
</dbReference>
<evidence type="ECO:0000259" key="12">
    <source>
        <dbReference type="Pfam" id="PF03900"/>
    </source>
</evidence>
<dbReference type="InterPro" id="IPR022419">
    <property type="entry name" value="Porphobilin_deaminase_cofac_BS"/>
</dbReference>
<comment type="cofactor">
    <cofactor evidence="1">
        <name>dipyrromethane</name>
        <dbReference type="ChEBI" id="CHEBI:60342"/>
    </cofactor>
</comment>
<gene>
    <name evidence="13" type="ORF">HMPREF1541_04140</name>
</gene>
<dbReference type="InterPro" id="IPR000860">
    <property type="entry name" value="HemC"/>
</dbReference>
<dbReference type="eggNOG" id="KOG2892">
    <property type="taxonomic scope" value="Eukaryota"/>
</dbReference>
<evidence type="ECO:0000313" key="14">
    <source>
        <dbReference type="Proteomes" id="UP000030752"/>
    </source>
</evidence>
<evidence type="ECO:0000256" key="9">
    <source>
        <dbReference type="ARBA" id="ARBA00030685"/>
    </source>
</evidence>
<evidence type="ECO:0000256" key="3">
    <source>
        <dbReference type="ARBA" id="ARBA00005638"/>
    </source>
</evidence>
<dbReference type="EC" id="2.5.1.61" evidence="4"/>
<dbReference type="GO" id="GO:0006782">
    <property type="term" value="P:protoporphyrinogen IX biosynthetic process"/>
    <property type="evidence" value="ECO:0007669"/>
    <property type="project" value="UniProtKB-UniPathway"/>
</dbReference>
<dbReference type="Gene3D" id="3.40.190.10">
    <property type="entry name" value="Periplasmic binding protein-like II"/>
    <property type="match status" value="2"/>
</dbReference>